<dbReference type="EMBL" id="REGN01009332">
    <property type="protein sequence ID" value="RNA01419.1"/>
    <property type="molecule type" value="Genomic_DNA"/>
</dbReference>
<dbReference type="GO" id="GO:0060271">
    <property type="term" value="P:cilium assembly"/>
    <property type="evidence" value="ECO:0007669"/>
    <property type="project" value="TreeGrafter"/>
</dbReference>
<comment type="caution">
    <text evidence="2">The sequence shown here is derived from an EMBL/GenBank/DDBJ whole genome shotgun (WGS) entry which is preliminary data.</text>
</comment>
<accession>A0A3M7PR67</accession>
<keyword evidence="2" id="KW-0282">Flagellum</keyword>
<dbReference type="STRING" id="10195.A0A3M7PR67"/>
<name>A0A3M7PR67_BRAPC</name>
<feature type="compositionally biased region" description="Low complexity" evidence="1">
    <location>
        <begin position="529"/>
        <end position="542"/>
    </location>
</feature>
<feature type="region of interest" description="Disordered" evidence="1">
    <location>
        <begin position="529"/>
        <end position="550"/>
    </location>
</feature>
<sequence>MYTISSQLFNFHDSFVLNIANFQGIKLPSSFSNSRKPVEIIDDFDTDLEDNPEVIKVFSKAAGPLSLEFIKGCVLGSAKTIINKCLKAFGEDFPKIEKYTISNYWQREFKYELHILLANIADQSHLTYLALQNVFDGMKELAAEEIPEAVKEKKALVSALKKNKTNIPKQLKTIKRGVYQVFDSIARSHINSRLWLKARMLFLQYMFNQLNDIGKAKGHDDTIIKDFTDLKYYCEKSINESNEFFDFETKSFFMLIEISLELFRGASLKVCLNKLNNCILNLVSTNNQLSHQGFITYLKASILKSDIEFATNLLECQDAGSCDKNKLSSSIDGNMNSLLDLQHTILSNLSKNSGEKIECFTDKSKSYFDSIYKEIKNLYNPFLHYLVHTKVRLGSCLMLKSSYHDNQLANEGLASNKLWHHALNVLGSAIEINKVISERSINLEIELNYKYSHCIRELFITRQVGTLSDIVDSYGHTINLLNNSTHDLHLIKQCYLELAVGFISTFDSSVIMDSPCAKAARETSLSILTSSSNTPSSSAKPASRSRKTAVQSSRAVEAALTALALAIRTSNAIKQKMLLSGNESIKNMASIQTSDCPIFVPNDLIAYHVFAERKRIYRDEIEEEVLSLAPEFDLKQEYKSYDDKVELLADQSDKCITWIHVLNYQTKLQSIGSMRNLNTLRNGKNRYKYSELYTIGLTPVLKSCHLMASRLFELNSYLRDNLDIYRTKCQAHEPITDFFRIFARKSTAQTNARASANLNTLLQYVKVYNANLSNNMSVVNYPAINDVESVRESLMSSQSNKANTAANDWSYLQTWPANFNFSSQSTLKINESSSYDSFADYMMTMSWQKNLAVIDEDVYGNGDDLLCIIAVRDQLTSNKIKFRYISAGEVLEIHEKLVPLSAIADTAFNNESDMKIESNSQFM</sequence>
<organism evidence="2 3">
    <name type="scientific">Brachionus plicatilis</name>
    <name type="common">Marine rotifer</name>
    <name type="synonym">Brachionus muelleri</name>
    <dbReference type="NCBI Taxonomy" id="10195"/>
    <lineage>
        <taxon>Eukaryota</taxon>
        <taxon>Metazoa</taxon>
        <taxon>Spiralia</taxon>
        <taxon>Gnathifera</taxon>
        <taxon>Rotifera</taxon>
        <taxon>Eurotatoria</taxon>
        <taxon>Monogononta</taxon>
        <taxon>Pseudotrocha</taxon>
        <taxon>Ploima</taxon>
        <taxon>Brachionidae</taxon>
        <taxon>Brachionus</taxon>
    </lineage>
</organism>
<dbReference type="OrthoDB" id="6150152at2759"/>
<keyword evidence="3" id="KW-1185">Reference proteome</keyword>
<dbReference type="Proteomes" id="UP000276133">
    <property type="component" value="Unassembled WGS sequence"/>
</dbReference>
<evidence type="ECO:0000313" key="2">
    <source>
        <dbReference type="EMBL" id="RNA01419.1"/>
    </source>
</evidence>
<evidence type="ECO:0000313" key="3">
    <source>
        <dbReference type="Proteomes" id="UP000276133"/>
    </source>
</evidence>
<keyword evidence="2" id="KW-0969">Cilium</keyword>
<reference evidence="2 3" key="1">
    <citation type="journal article" date="2018" name="Sci. Rep.">
        <title>Genomic signatures of local adaptation to the degree of environmental predictability in rotifers.</title>
        <authorList>
            <person name="Franch-Gras L."/>
            <person name="Hahn C."/>
            <person name="Garcia-Roger E.M."/>
            <person name="Carmona M.J."/>
            <person name="Serra M."/>
            <person name="Gomez A."/>
        </authorList>
    </citation>
    <scope>NUCLEOTIDE SEQUENCE [LARGE SCALE GENOMIC DNA]</scope>
    <source>
        <strain evidence="2">HYR1</strain>
    </source>
</reference>
<protein>
    <submittedName>
        <fullName evidence="2">Cilia-and flagella-associated 54</fullName>
    </submittedName>
</protein>
<keyword evidence="2" id="KW-0966">Cell projection</keyword>
<proteinExistence type="predicted"/>
<gene>
    <name evidence="2" type="ORF">BpHYR1_042319</name>
</gene>
<dbReference type="PANTHER" id="PTHR33487:SF1">
    <property type="entry name" value="CILIA- AND FLAGELLA-ASSOCIATED PROTEIN 54"/>
    <property type="match status" value="1"/>
</dbReference>
<evidence type="ECO:0000256" key="1">
    <source>
        <dbReference type="SAM" id="MobiDB-lite"/>
    </source>
</evidence>
<feature type="non-terminal residue" evidence="2">
    <location>
        <position position="923"/>
    </location>
</feature>
<dbReference type="PANTHER" id="PTHR33487">
    <property type="entry name" value="CILIA- AND FLAGELLA-ASSOCIATED PROTEIN 54"/>
    <property type="match status" value="1"/>
</dbReference>
<dbReference type="AlphaFoldDB" id="A0A3M7PR67"/>